<feature type="transmembrane region" description="Helical" evidence="2">
    <location>
        <begin position="232"/>
        <end position="253"/>
    </location>
</feature>
<evidence type="ECO:0000256" key="1">
    <source>
        <dbReference type="SAM" id="MobiDB-lite"/>
    </source>
</evidence>
<protein>
    <submittedName>
        <fullName evidence="3">Uncharacterized protein</fullName>
    </submittedName>
</protein>
<evidence type="ECO:0000313" key="4">
    <source>
        <dbReference type="Proteomes" id="UP000007879"/>
    </source>
</evidence>
<evidence type="ECO:0000256" key="2">
    <source>
        <dbReference type="SAM" id="Phobius"/>
    </source>
</evidence>
<proteinExistence type="predicted"/>
<dbReference type="KEGG" id="aqu:109580983"/>
<dbReference type="InParanoid" id="A0A1X7V7J2"/>
<name>A0A1X7V7J2_AMPQE</name>
<accession>A0A1X7V7J2</accession>
<organism evidence="3">
    <name type="scientific">Amphimedon queenslandica</name>
    <name type="common">Sponge</name>
    <dbReference type="NCBI Taxonomy" id="400682"/>
    <lineage>
        <taxon>Eukaryota</taxon>
        <taxon>Metazoa</taxon>
        <taxon>Porifera</taxon>
        <taxon>Demospongiae</taxon>
        <taxon>Heteroscleromorpha</taxon>
        <taxon>Haplosclerida</taxon>
        <taxon>Niphatidae</taxon>
        <taxon>Amphimedon</taxon>
    </lineage>
</organism>
<dbReference type="EnsemblMetazoa" id="Aqu2.1.36250_001">
    <property type="protein sequence ID" value="Aqu2.1.36250_001"/>
    <property type="gene ID" value="Aqu2.1.36250"/>
</dbReference>
<reference evidence="3" key="2">
    <citation type="submission" date="2017-05" db="UniProtKB">
        <authorList>
            <consortium name="EnsemblMetazoa"/>
        </authorList>
    </citation>
    <scope>IDENTIFICATION</scope>
</reference>
<dbReference type="EnsemblMetazoa" id="XM_019994642.1">
    <property type="protein sequence ID" value="XP_019850201.1"/>
    <property type="gene ID" value="LOC109580983"/>
</dbReference>
<keyword evidence="4" id="KW-1185">Reference proteome</keyword>
<keyword evidence="2" id="KW-0812">Transmembrane</keyword>
<sequence>MFKNSSNEDLCFPPFESRTLEITKFNGLIPFTFCFIIIISTICLKRKRKASSLVADGRMNQVIGSFDTLSISEGEESRIRRGSPWLKEIEKLNLIANTNQFQSSSYEGYSRERDHKRKFLVSPRLKFNSRTNDSLSSHTASSEGVGRDYHTACSLDPSTDVTWRLSTLDITSLTSHMTHLTSHMTHPTSHMTHPTSHMTECRDEPMEWEGSTVSVGFMDNSSSVPLNKFTPFFRHAVIILVISLLAILIVTFIC</sequence>
<feature type="compositionally biased region" description="Polar residues" evidence="1">
    <location>
        <begin position="129"/>
        <end position="142"/>
    </location>
</feature>
<reference evidence="4" key="1">
    <citation type="journal article" date="2010" name="Nature">
        <title>The Amphimedon queenslandica genome and the evolution of animal complexity.</title>
        <authorList>
            <person name="Srivastava M."/>
            <person name="Simakov O."/>
            <person name="Chapman J."/>
            <person name="Fahey B."/>
            <person name="Gauthier M.E."/>
            <person name="Mitros T."/>
            <person name="Richards G.S."/>
            <person name="Conaco C."/>
            <person name="Dacre M."/>
            <person name="Hellsten U."/>
            <person name="Larroux C."/>
            <person name="Putnam N.H."/>
            <person name="Stanke M."/>
            <person name="Adamska M."/>
            <person name="Darling A."/>
            <person name="Degnan S.M."/>
            <person name="Oakley T.H."/>
            <person name="Plachetzki D.C."/>
            <person name="Zhai Y."/>
            <person name="Adamski M."/>
            <person name="Calcino A."/>
            <person name="Cummins S.F."/>
            <person name="Goodstein D.M."/>
            <person name="Harris C."/>
            <person name="Jackson D.J."/>
            <person name="Leys S.P."/>
            <person name="Shu S."/>
            <person name="Woodcroft B.J."/>
            <person name="Vervoort M."/>
            <person name="Kosik K.S."/>
            <person name="Manning G."/>
            <person name="Degnan B.M."/>
            <person name="Rokhsar D.S."/>
        </authorList>
    </citation>
    <scope>NUCLEOTIDE SEQUENCE [LARGE SCALE GENOMIC DNA]</scope>
</reference>
<keyword evidence="2" id="KW-1133">Transmembrane helix</keyword>
<feature type="region of interest" description="Disordered" evidence="1">
    <location>
        <begin position="129"/>
        <end position="148"/>
    </location>
</feature>
<gene>
    <name evidence="3" type="primary">109580983</name>
</gene>
<evidence type="ECO:0000313" key="3">
    <source>
        <dbReference type="EnsemblMetazoa" id="Aqu2.1.36250_001"/>
    </source>
</evidence>
<dbReference type="Proteomes" id="UP000007879">
    <property type="component" value="Unassembled WGS sequence"/>
</dbReference>
<feature type="transmembrane region" description="Helical" evidence="2">
    <location>
        <begin position="25"/>
        <end position="44"/>
    </location>
</feature>
<dbReference type="AlphaFoldDB" id="A0A1X7V7J2"/>
<keyword evidence="2" id="KW-0472">Membrane</keyword>